<gene>
    <name evidence="3" type="ORF">BLX24_00310</name>
</gene>
<dbReference type="InterPro" id="IPR052893">
    <property type="entry name" value="TCS_response_regulator"/>
</dbReference>
<dbReference type="EMBL" id="MORL01000001">
    <property type="protein sequence ID" value="OIN61234.1"/>
    <property type="molecule type" value="Genomic_DNA"/>
</dbReference>
<name>A0A1S2VR70_9BACT</name>
<evidence type="ECO:0000259" key="2">
    <source>
        <dbReference type="PROSITE" id="PS50110"/>
    </source>
</evidence>
<accession>A0A1S2VR70</accession>
<feature type="modified residue" description="4-aspartylphosphate" evidence="1">
    <location>
        <position position="63"/>
    </location>
</feature>
<dbReference type="PANTHER" id="PTHR44520">
    <property type="entry name" value="RESPONSE REGULATOR RCP1-RELATED"/>
    <property type="match status" value="1"/>
</dbReference>
<organism evidence="3 4">
    <name type="scientific">Arsenicibacter rosenii</name>
    <dbReference type="NCBI Taxonomy" id="1750698"/>
    <lineage>
        <taxon>Bacteria</taxon>
        <taxon>Pseudomonadati</taxon>
        <taxon>Bacteroidota</taxon>
        <taxon>Cytophagia</taxon>
        <taxon>Cytophagales</taxon>
        <taxon>Spirosomataceae</taxon>
        <taxon>Arsenicibacter</taxon>
    </lineage>
</organism>
<dbReference type="Gene3D" id="3.40.50.2300">
    <property type="match status" value="1"/>
</dbReference>
<dbReference type="PROSITE" id="PS50110">
    <property type="entry name" value="RESPONSE_REGULATORY"/>
    <property type="match status" value="1"/>
</dbReference>
<evidence type="ECO:0000313" key="4">
    <source>
        <dbReference type="Proteomes" id="UP000181790"/>
    </source>
</evidence>
<evidence type="ECO:0000256" key="1">
    <source>
        <dbReference type="PROSITE-ProRule" id="PRU00169"/>
    </source>
</evidence>
<feature type="domain" description="Response regulatory" evidence="2">
    <location>
        <begin position="9"/>
        <end position="132"/>
    </location>
</feature>
<proteinExistence type="predicted"/>
<comment type="caution">
    <text evidence="3">The sequence shown here is derived from an EMBL/GenBank/DDBJ whole genome shotgun (WGS) entry which is preliminary data.</text>
</comment>
<dbReference type="SUPFAM" id="SSF52172">
    <property type="entry name" value="CheY-like"/>
    <property type="match status" value="1"/>
</dbReference>
<dbReference type="InterPro" id="IPR011006">
    <property type="entry name" value="CheY-like_superfamily"/>
</dbReference>
<dbReference type="Pfam" id="PF00072">
    <property type="entry name" value="Response_reg"/>
    <property type="match status" value="1"/>
</dbReference>
<dbReference type="SMART" id="SM00448">
    <property type="entry name" value="REC"/>
    <property type="match status" value="1"/>
</dbReference>
<dbReference type="PANTHER" id="PTHR44520:SF2">
    <property type="entry name" value="RESPONSE REGULATOR RCP1"/>
    <property type="match status" value="1"/>
</dbReference>
<keyword evidence="1" id="KW-0597">Phosphoprotein</keyword>
<dbReference type="InterPro" id="IPR001789">
    <property type="entry name" value="Sig_transdc_resp-reg_receiver"/>
</dbReference>
<protein>
    <recommendedName>
        <fullName evidence="2">Response regulatory domain-containing protein</fullName>
    </recommendedName>
</protein>
<evidence type="ECO:0000313" key="3">
    <source>
        <dbReference type="EMBL" id="OIN61234.1"/>
    </source>
</evidence>
<dbReference type="AlphaFoldDB" id="A0A1S2VR70"/>
<reference evidence="3 4" key="1">
    <citation type="submission" date="2016-10" db="EMBL/GenBank/DDBJ databases">
        <title>Arsenicibacter rosenii gen. nov., sp. nov., an efficient arsenic-methylating bacterium isolated from an arsenic-contaminated paddy soil.</title>
        <authorList>
            <person name="Huang K."/>
        </authorList>
    </citation>
    <scope>NUCLEOTIDE SEQUENCE [LARGE SCALE GENOMIC DNA]</scope>
    <source>
        <strain evidence="3 4">SM-1</strain>
    </source>
</reference>
<keyword evidence="4" id="KW-1185">Reference proteome</keyword>
<sequence length="159" mass="17765">MVGQQATFPILLIDDDADVLEIVKRASRKTFPQAAFLGFQNPYDALAYLEKDEEDLPKLVLLDIDLGPGVMDGLSFLPQLRKHPKGSQMPTVILSSLADEERIQRAYETGATSFLEKPMNFGGWKQHMNALRQYWSEVVSLPQKPTDGSTPSPFNQLDA</sequence>
<dbReference type="Proteomes" id="UP000181790">
    <property type="component" value="Unassembled WGS sequence"/>
</dbReference>
<dbReference type="GO" id="GO:0000160">
    <property type="term" value="P:phosphorelay signal transduction system"/>
    <property type="evidence" value="ECO:0007669"/>
    <property type="project" value="InterPro"/>
</dbReference>